<dbReference type="OrthoDB" id="9806267at2"/>
<evidence type="ECO:0000256" key="2">
    <source>
        <dbReference type="ARBA" id="ARBA00011901"/>
    </source>
</evidence>
<dbReference type="STRING" id="652787.SAMN05216490_2183"/>
<comment type="catalytic activity">
    <reaction evidence="1">
        <text>Hydrolyzes the link between N-acetylmuramoyl residues and L-amino acid residues in certain cell-wall glycopeptides.</text>
        <dbReference type="EC" id="3.5.1.28"/>
    </reaction>
</comment>
<evidence type="ECO:0000313" key="7">
    <source>
        <dbReference type="Proteomes" id="UP000199679"/>
    </source>
</evidence>
<gene>
    <name evidence="6" type="ORF">SAMN05216490_2183</name>
</gene>
<dbReference type="GO" id="GO:0008745">
    <property type="term" value="F:N-acetylmuramoyl-L-alanine amidase activity"/>
    <property type="evidence" value="ECO:0007669"/>
    <property type="project" value="UniProtKB-EC"/>
</dbReference>
<feature type="signal peptide" evidence="4">
    <location>
        <begin position="1"/>
        <end position="24"/>
    </location>
</feature>
<evidence type="ECO:0000256" key="3">
    <source>
        <dbReference type="ARBA" id="ARBA00022801"/>
    </source>
</evidence>
<dbReference type="InterPro" id="IPR050695">
    <property type="entry name" value="N-acetylmuramoyl_amidase_3"/>
</dbReference>
<proteinExistence type="predicted"/>
<evidence type="ECO:0000259" key="5">
    <source>
        <dbReference type="SMART" id="SM00646"/>
    </source>
</evidence>
<dbReference type="AlphaFoldDB" id="A0A1H1WGF3"/>
<keyword evidence="3" id="KW-0378">Hydrolase</keyword>
<reference evidence="6 7" key="1">
    <citation type="submission" date="2016-10" db="EMBL/GenBank/DDBJ databases">
        <authorList>
            <person name="de Groot N.N."/>
        </authorList>
    </citation>
    <scope>NUCLEOTIDE SEQUENCE [LARGE SCALE GENOMIC DNA]</scope>
    <source>
        <strain evidence="6 7">MP1X4</strain>
    </source>
</reference>
<keyword evidence="7" id="KW-1185">Reference proteome</keyword>
<accession>A0A1H1WGF3</accession>
<dbReference type="SUPFAM" id="SSF53187">
    <property type="entry name" value="Zn-dependent exopeptidases"/>
    <property type="match status" value="1"/>
</dbReference>
<feature type="chain" id="PRO_5009264417" description="N-acetylmuramoyl-L-alanine amidase" evidence="4">
    <location>
        <begin position="25"/>
        <end position="294"/>
    </location>
</feature>
<organism evidence="6 7">
    <name type="scientific">Mucilaginibacter mallensis</name>
    <dbReference type="NCBI Taxonomy" id="652787"/>
    <lineage>
        <taxon>Bacteria</taxon>
        <taxon>Pseudomonadati</taxon>
        <taxon>Bacteroidota</taxon>
        <taxon>Sphingobacteriia</taxon>
        <taxon>Sphingobacteriales</taxon>
        <taxon>Sphingobacteriaceae</taxon>
        <taxon>Mucilaginibacter</taxon>
    </lineage>
</organism>
<evidence type="ECO:0000256" key="1">
    <source>
        <dbReference type="ARBA" id="ARBA00001561"/>
    </source>
</evidence>
<protein>
    <recommendedName>
        <fullName evidence="2">N-acetylmuramoyl-L-alanine amidase</fullName>
        <ecNumber evidence="2">3.5.1.28</ecNumber>
    </recommendedName>
</protein>
<dbReference type="EC" id="3.5.1.28" evidence="2"/>
<dbReference type="SMART" id="SM00646">
    <property type="entry name" value="Ami_3"/>
    <property type="match status" value="1"/>
</dbReference>
<feature type="domain" description="MurNAc-LAA" evidence="5">
    <location>
        <begin position="113"/>
        <end position="283"/>
    </location>
</feature>
<sequence>MKNKILKRLICSLSLLLVSFSLFSSPIDSLKKDTVPSNGYKIRTIVVDAGHGGTPSGTTGHFSHGASGSYSYERNVTLAIALKLQKAVEKDMGGVKVVLTRSTEDDVSWEKRSQIANDAKGDLFISLHCNALPDKVIHEHGRKIHVPDHSGRGVLLLVYGFHRTKEEEAAISKNLLGDEDFKENDNSGFDPNDPTSVILMNSIKAKYRKQSIHLADLINSEFVEHDGRHSDGVIEQGVLVLCHTAMPSVLVETGFIDNPDDEAYLNSESGQDEIVASIVRALQNYKKEVEDAAE</sequence>
<evidence type="ECO:0000256" key="4">
    <source>
        <dbReference type="SAM" id="SignalP"/>
    </source>
</evidence>
<dbReference type="PANTHER" id="PTHR30404:SF0">
    <property type="entry name" value="N-ACETYLMURAMOYL-L-ALANINE AMIDASE AMIC"/>
    <property type="match status" value="1"/>
</dbReference>
<dbReference type="EMBL" id="LT629740">
    <property type="protein sequence ID" value="SDS96164.1"/>
    <property type="molecule type" value="Genomic_DNA"/>
</dbReference>
<dbReference type="Proteomes" id="UP000199679">
    <property type="component" value="Chromosome I"/>
</dbReference>
<dbReference type="RefSeq" id="WP_091372266.1">
    <property type="nucleotide sequence ID" value="NZ_LT629740.1"/>
</dbReference>
<name>A0A1H1WGF3_MUCMA</name>
<dbReference type="InterPro" id="IPR002508">
    <property type="entry name" value="MurNAc-LAA_cat"/>
</dbReference>
<keyword evidence="4" id="KW-0732">Signal</keyword>
<dbReference type="PANTHER" id="PTHR30404">
    <property type="entry name" value="N-ACETYLMURAMOYL-L-ALANINE AMIDASE"/>
    <property type="match status" value="1"/>
</dbReference>
<dbReference type="Pfam" id="PF01520">
    <property type="entry name" value="Amidase_3"/>
    <property type="match status" value="1"/>
</dbReference>
<dbReference type="GO" id="GO:0009253">
    <property type="term" value="P:peptidoglycan catabolic process"/>
    <property type="evidence" value="ECO:0007669"/>
    <property type="project" value="InterPro"/>
</dbReference>
<dbReference type="GO" id="GO:0030288">
    <property type="term" value="C:outer membrane-bounded periplasmic space"/>
    <property type="evidence" value="ECO:0007669"/>
    <property type="project" value="TreeGrafter"/>
</dbReference>
<dbReference type="Gene3D" id="3.40.630.40">
    <property type="entry name" value="Zn-dependent exopeptidases"/>
    <property type="match status" value="1"/>
</dbReference>
<evidence type="ECO:0000313" key="6">
    <source>
        <dbReference type="EMBL" id="SDS96164.1"/>
    </source>
</evidence>
<dbReference type="CDD" id="cd02696">
    <property type="entry name" value="MurNAc-LAA"/>
    <property type="match status" value="1"/>
</dbReference>